<dbReference type="GO" id="GO:0008237">
    <property type="term" value="F:metallopeptidase activity"/>
    <property type="evidence" value="ECO:0007669"/>
    <property type="project" value="UniProtKB-KW"/>
</dbReference>
<dbReference type="GO" id="GO:0046872">
    <property type="term" value="F:metal ion binding"/>
    <property type="evidence" value="ECO:0007669"/>
    <property type="project" value="UniProtKB-KW"/>
</dbReference>
<dbReference type="Proteomes" id="UP000005583">
    <property type="component" value="Unassembled WGS sequence"/>
</dbReference>
<dbReference type="InterPro" id="IPR025657">
    <property type="entry name" value="RadC_JAB"/>
</dbReference>
<dbReference type="AlphaFoldDB" id="C2EKG6"/>
<comment type="caution">
    <text evidence="8">The sequence shown here is derived from an EMBL/GenBank/DDBJ whole genome shotgun (WGS) entry which is preliminary data.</text>
</comment>
<dbReference type="STRING" id="525365.HMPREF0548_0162"/>
<evidence type="ECO:0000256" key="4">
    <source>
        <dbReference type="ARBA" id="ARBA00022801"/>
    </source>
</evidence>
<keyword evidence="6" id="KW-0482">Metalloprotease</keyword>
<gene>
    <name evidence="8" type="primary">radC</name>
    <name evidence="8" type="ORF">HMPREF0548_0162</name>
</gene>
<dbReference type="Gene3D" id="3.40.140.10">
    <property type="entry name" value="Cytidine Deaminase, domain 2"/>
    <property type="match status" value="1"/>
</dbReference>
<evidence type="ECO:0000313" key="9">
    <source>
        <dbReference type="Proteomes" id="UP000005583"/>
    </source>
</evidence>
<name>C2EKG6_9LACO</name>
<dbReference type="PROSITE" id="PS01302">
    <property type="entry name" value="UPF0758"/>
    <property type="match status" value="1"/>
</dbReference>
<organism evidence="8 9">
    <name type="scientific">Lactobacillus ultunensis DSM 16047</name>
    <dbReference type="NCBI Taxonomy" id="525365"/>
    <lineage>
        <taxon>Bacteria</taxon>
        <taxon>Bacillati</taxon>
        <taxon>Bacillota</taxon>
        <taxon>Bacilli</taxon>
        <taxon>Lactobacillales</taxon>
        <taxon>Lactobacillaceae</taxon>
        <taxon>Lactobacillus</taxon>
    </lineage>
</organism>
<evidence type="ECO:0000259" key="7">
    <source>
        <dbReference type="PROSITE" id="PS50249"/>
    </source>
</evidence>
<feature type="domain" description="MPN" evidence="7">
    <location>
        <begin position="90"/>
        <end position="212"/>
    </location>
</feature>
<sequence>MRGNFMIKKNSNHCFVNTDLELLTHLFEQFKDQGITDFKQLILFLRKHELTSFDELVQYITGPDCPDEVAIAAEEVFDRLRMASPKRKAVLTSSVEVGNYLADKLVGHKQEELWALYIDNGSHVIAEKKLFQGTLNRSVAHPREIFRWAVIYGCSGIFIAHNHPSGKLMPSSNDFELTEDLNEVAKMMKIDFLDHFIVGQGHYLSMREEKLF</sequence>
<dbReference type="EMBL" id="ACGU01000012">
    <property type="protein sequence ID" value="EEJ72931.1"/>
    <property type="molecule type" value="Genomic_DNA"/>
</dbReference>
<protein>
    <submittedName>
        <fullName evidence="8">DNA repair protein RadC</fullName>
    </submittedName>
</protein>
<keyword evidence="4" id="KW-0378">Hydrolase</keyword>
<dbReference type="GO" id="GO:0006508">
    <property type="term" value="P:proteolysis"/>
    <property type="evidence" value="ECO:0007669"/>
    <property type="project" value="UniProtKB-KW"/>
</dbReference>
<comment type="similarity">
    <text evidence="1">Belongs to the UPF0758 family.</text>
</comment>
<keyword evidence="3" id="KW-0479">Metal-binding</keyword>
<evidence type="ECO:0000256" key="6">
    <source>
        <dbReference type="ARBA" id="ARBA00023049"/>
    </source>
</evidence>
<dbReference type="PROSITE" id="PS50249">
    <property type="entry name" value="MPN"/>
    <property type="match status" value="1"/>
</dbReference>
<dbReference type="eggNOG" id="COG2003">
    <property type="taxonomic scope" value="Bacteria"/>
</dbReference>
<evidence type="ECO:0000256" key="1">
    <source>
        <dbReference type="ARBA" id="ARBA00010243"/>
    </source>
</evidence>
<dbReference type="HOGENOM" id="CLU_073529_2_1_9"/>
<accession>C2EKG6</accession>
<dbReference type="CDD" id="cd08071">
    <property type="entry name" value="MPN_DUF2466"/>
    <property type="match status" value="1"/>
</dbReference>
<dbReference type="InterPro" id="IPR037518">
    <property type="entry name" value="MPN"/>
</dbReference>
<evidence type="ECO:0000256" key="5">
    <source>
        <dbReference type="ARBA" id="ARBA00022833"/>
    </source>
</evidence>
<dbReference type="PANTHER" id="PTHR30471">
    <property type="entry name" value="DNA REPAIR PROTEIN RADC"/>
    <property type="match status" value="1"/>
</dbReference>
<reference evidence="8 9" key="1">
    <citation type="submission" date="2009-01" db="EMBL/GenBank/DDBJ databases">
        <authorList>
            <person name="Qin X."/>
            <person name="Bachman B."/>
            <person name="Battles P."/>
            <person name="Bell A."/>
            <person name="Bess C."/>
            <person name="Bickham C."/>
            <person name="Chaboub L."/>
            <person name="Chen D."/>
            <person name="Coyle M."/>
            <person name="Deiros D.R."/>
            <person name="Dinh H."/>
            <person name="Forbes L."/>
            <person name="Fowler G."/>
            <person name="Francisco L."/>
            <person name="Fu Q."/>
            <person name="Gubbala S."/>
            <person name="Hale W."/>
            <person name="Han Y."/>
            <person name="Hemphill L."/>
            <person name="Highlander S.K."/>
            <person name="Hirani K."/>
            <person name="Hogues M."/>
            <person name="Jackson L."/>
            <person name="Jakkamsetti A."/>
            <person name="Javaid M."/>
            <person name="Jiang H."/>
            <person name="Korchina V."/>
            <person name="Kovar C."/>
            <person name="Lara F."/>
            <person name="Lee S."/>
            <person name="Mata R."/>
            <person name="Mathew T."/>
            <person name="Moen C."/>
            <person name="Morales K."/>
            <person name="Munidasa M."/>
            <person name="Nazareth L."/>
            <person name="Ngo R."/>
            <person name="Nguyen L."/>
            <person name="Okwuonu G."/>
            <person name="Ongeri F."/>
            <person name="Patil S."/>
            <person name="Petrosino J."/>
            <person name="Pham C."/>
            <person name="Pham P."/>
            <person name="Pu L.-L."/>
            <person name="Puazo M."/>
            <person name="Raj R."/>
            <person name="Reid J."/>
            <person name="Rouhana J."/>
            <person name="Saada N."/>
            <person name="Shang Y."/>
            <person name="Simmons D."/>
            <person name="Thornton R."/>
            <person name="Warren J."/>
            <person name="Weissenberger G."/>
            <person name="Zhang J."/>
            <person name="Zhang L."/>
            <person name="Zhou C."/>
            <person name="Zhu D."/>
            <person name="Muzny D."/>
            <person name="Worley K."/>
            <person name="Gibbs R."/>
        </authorList>
    </citation>
    <scope>NUCLEOTIDE SEQUENCE [LARGE SCALE GENOMIC DNA]</scope>
    <source>
        <strain evidence="8 9">DSM 16047</strain>
    </source>
</reference>
<evidence type="ECO:0000256" key="2">
    <source>
        <dbReference type="ARBA" id="ARBA00022670"/>
    </source>
</evidence>
<keyword evidence="9" id="KW-1185">Reference proteome</keyword>
<evidence type="ECO:0000313" key="8">
    <source>
        <dbReference type="EMBL" id="EEJ72931.1"/>
    </source>
</evidence>
<keyword evidence="5" id="KW-0862">Zinc</keyword>
<dbReference type="InterPro" id="IPR020891">
    <property type="entry name" value="UPF0758_CS"/>
</dbReference>
<proteinExistence type="inferred from homology"/>
<evidence type="ECO:0000256" key="3">
    <source>
        <dbReference type="ARBA" id="ARBA00022723"/>
    </source>
</evidence>
<dbReference type="InterPro" id="IPR001405">
    <property type="entry name" value="UPF0758"/>
</dbReference>
<keyword evidence="2" id="KW-0645">Protease</keyword>
<dbReference type="PANTHER" id="PTHR30471:SF3">
    <property type="entry name" value="UPF0758 PROTEIN YEES-RELATED"/>
    <property type="match status" value="1"/>
</dbReference>
<dbReference type="Pfam" id="PF04002">
    <property type="entry name" value="RadC"/>
    <property type="match status" value="1"/>
</dbReference>